<dbReference type="OrthoDB" id="10268768at2759"/>
<dbReference type="EMBL" id="MCGO01000005">
    <property type="protein sequence ID" value="ORY51476.1"/>
    <property type="molecule type" value="Genomic_DNA"/>
</dbReference>
<dbReference type="AlphaFoldDB" id="A0A1Y2CX56"/>
<feature type="signal peptide" evidence="1">
    <location>
        <begin position="1"/>
        <end position="17"/>
    </location>
</feature>
<protein>
    <submittedName>
        <fullName evidence="2">Uncharacterized protein</fullName>
    </submittedName>
</protein>
<proteinExistence type="predicted"/>
<evidence type="ECO:0000313" key="3">
    <source>
        <dbReference type="Proteomes" id="UP000193642"/>
    </source>
</evidence>
<evidence type="ECO:0000313" key="2">
    <source>
        <dbReference type="EMBL" id="ORY51476.1"/>
    </source>
</evidence>
<keyword evidence="1" id="KW-0732">Signal</keyword>
<organism evidence="2 3">
    <name type="scientific">Rhizoclosmatium globosum</name>
    <dbReference type="NCBI Taxonomy" id="329046"/>
    <lineage>
        <taxon>Eukaryota</taxon>
        <taxon>Fungi</taxon>
        <taxon>Fungi incertae sedis</taxon>
        <taxon>Chytridiomycota</taxon>
        <taxon>Chytridiomycota incertae sedis</taxon>
        <taxon>Chytridiomycetes</taxon>
        <taxon>Chytridiales</taxon>
        <taxon>Chytriomycetaceae</taxon>
        <taxon>Rhizoclosmatium</taxon>
    </lineage>
</organism>
<accession>A0A1Y2CX56</accession>
<reference evidence="2 3" key="1">
    <citation type="submission" date="2016-07" db="EMBL/GenBank/DDBJ databases">
        <title>Pervasive Adenine N6-methylation of Active Genes in Fungi.</title>
        <authorList>
            <consortium name="DOE Joint Genome Institute"/>
            <person name="Mondo S.J."/>
            <person name="Dannebaum R.O."/>
            <person name="Kuo R.C."/>
            <person name="Labutti K."/>
            <person name="Haridas S."/>
            <person name="Kuo A."/>
            <person name="Salamov A."/>
            <person name="Ahrendt S.R."/>
            <person name="Lipzen A."/>
            <person name="Sullivan W."/>
            <person name="Andreopoulos W.B."/>
            <person name="Clum A."/>
            <person name="Lindquist E."/>
            <person name="Daum C."/>
            <person name="Ramamoorthy G.K."/>
            <person name="Gryganskyi A."/>
            <person name="Culley D."/>
            <person name="Magnuson J.K."/>
            <person name="James T.Y."/>
            <person name="O'Malley M.A."/>
            <person name="Stajich J.E."/>
            <person name="Spatafora J.W."/>
            <person name="Visel A."/>
            <person name="Grigoriev I.V."/>
        </authorList>
    </citation>
    <scope>NUCLEOTIDE SEQUENCE [LARGE SCALE GENOMIC DNA]</scope>
    <source>
        <strain evidence="2 3">JEL800</strain>
    </source>
</reference>
<evidence type="ECO:0000256" key="1">
    <source>
        <dbReference type="SAM" id="SignalP"/>
    </source>
</evidence>
<name>A0A1Y2CX56_9FUNG</name>
<keyword evidence="3" id="KW-1185">Reference proteome</keyword>
<dbReference type="Proteomes" id="UP000193642">
    <property type="component" value="Unassembled WGS sequence"/>
</dbReference>
<sequence length="112" mass="11754">MQIWAFLSLLFISMVMAAPAVQPNCPKPTVAKCQKGAILHNTKCWANCSVKGAKLDLAHARCAIKATGTTCPSGYAKTGANCYQPLKYAGTGIPTCPTGRVLAGNYCKKSGC</sequence>
<comment type="caution">
    <text evidence="2">The sequence shown here is derived from an EMBL/GenBank/DDBJ whole genome shotgun (WGS) entry which is preliminary data.</text>
</comment>
<gene>
    <name evidence="2" type="ORF">BCR33DRAFT_712523</name>
</gene>
<feature type="chain" id="PRO_5013005594" evidence="1">
    <location>
        <begin position="18"/>
        <end position="112"/>
    </location>
</feature>